<dbReference type="InterPro" id="IPR028651">
    <property type="entry name" value="ING_fam"/>
</dbReference>
<dbReference type="OrthoDB" id="4173905at2759"/>
<dbReference type="InterPro" id="IPR013083">
    <property type="entry name" value="Znf_RING/FYVE/PHD"/>
</dbReference>
<dbReference type="AlphaFoldDB" id="A0A175VUH1"/>
<dbReference type="PANTHER" id="PTHR10333">
    <property type="entry name" value="INHIBITOR OF GROWTH PROTEIN"/>
    <property type="match status" value="1"/>
</dbReference>
<keyword evidence="3 9" id="KW-0479">Metal-binding</keyword>
<feature type="compositionally biased region" description="Low complexity" evidence="12">
    <location>
        <begin position="601"/>
        <end position="630"/>
    </location>
</feature>
<evidence type="ECO:0000256" key="1">
    <source>
        <dbReference type="ARBA" id="ARBA00004123"/>
    </source>
</evidence>
<comment type="subcellular location">
    <subcellularLocation>
        <location evidence="1 11">Nucleus</location>
    </subcellularLocation>
</comment>
<comment type="caution">
    <text evidence="14">The sequence shown here is derived from an EMBL/GenBank/DDBJ whole genome shotgun (WGS) entry which is preliminary data.</text>
</comment>
<feature type="site" description="Histone H3K4me3 binding" evidence="8">
    <location>
        <position position="768"/>
    </location>
</feature>
<gene>
    <name evidence="14" type="ORF">MMYC01_209090</name>
</gene>
<evidence type="ECO:0000256" key="12">
    <source>
        <dbReference type="SAM" id="MobiDB-lite"/>
    </source>
</evidence>
<feature type="compositionally biased region" description="Low complexity" evidence="12">
    <location>
        <begin position="424"/>
        <end position="433"/>
    </location>
</feature>
<dbReference type="InterPro" id="IPR024610">
    <property type="entry name" value="ING_N_histone-binding"/>
</dbReference>
<dbReference type="Proteomes" id="UP000078237">
    <property type="component" value="Unassembled WGS sequence"/>
</dbReference>
<feature type="binding site" evidence="9">
    <location>
        <position position="778"/>
    </location>
    <ligand>
        <name>Zn(2+)</name>
        <dbReference type="ChEBI" id="CHEBI:29105"/>
        <label>1</label>
    </ligand>
</feature>
<feature type="site" description="Histone H3K4me3 binding" evidence="8">
    <location>
        <position position="753"/>
    </location>
</feature>
<feature type="compositionally biased region" description="Polar residues" evidence="12">
    <location>
        <begin position="463"/>
        <end position="472"/>
    </location>
</feature>
<feature type="binding site" evidence="9">
    <location>
        <position position="756"/>
    </location>
    <ligand>
        <name>Zn(2+)</name>
        <dbReference type="ChEBI" id="CHEBI:29105"/>
        <label>1</label>
    </ligand>
</feature>
<feature type="compositionally biased region" description="Polar residues" evidence="12">
    <location>
        <begin position="485"/>
        <end position="508"/>
    </location>
</feature>
<dbReference type="VEuPathDB" id="FungiDB:MMYC01_209090"/>
<keyword evidence="7 11" id="KW-0539">Nucleus</keyword>
<feature type="compositionally biased region" description="Low complexity" evidence="12">
    <location>
        <begin position="160"/>
        <end position="171"/>
    </location>
</feature>
<feature type="compositionally biased region" description="Polar residues" evidence="12">
    <location>
        <begin position="63"/>
        <end position="83"/>
    </location>
</feature>
<evidence type="ECO:0000256" key="10">
    <source>
        <dbReference type="PROSITE-ProRule" id="PRU00146"/>
    </source>
</evidence>
<dbReference type="GO" id="GO:0070210">
    <property type="term" value="C:Rpd3L-Expanded complex"/>
    <property type="evidence" value="ECO:0007669"/>
    <property type="project" value="TreeGrafter"/>
</dbReference>
<dbReference type="GO" id="GO:0006325">
    <property type="term" value="P:chromatin organization"/>
    <property type="evidence" value="ECO:0007669"/>
    <property type="project" value="UniProtKB-KW"/>
</dbReference>
<feature type="site" description="Histone H3K4me3 binding" evidence="8">
    <location>
        <position position="764"/>
    </location>
</feature>
<comment type="function">
    <text evidence="11">Component of an histone acetyltransferase complex.</text>
</comment>
<dbReference type="Gene3D" id="3.30.40.10">
    <property type="entry name" value="Zinc/RING finger domain, C3HC4 (zinc finger)"/>
    <property type="match status" value="1"/>
</dbReference>
<feature type="compositionally biased region" description="Polar residues" evidence="12">
    <location>
        <begin position="387"/>
        <end position="401"/>
    </location>
</feature>
<dbReference type="PANTHER" id="PTHR10333:SF42">
    <property type="entry name" value="INHIBITOR OF GROWTH PROTEIN 5"/>
    <property type="match status" value="1"/>
</dbReference>
<evidence type="ECO:0000259" key="13">
    <source>
        <dbReference type="PROSITE" id="PS50016"/>
    </source>
</evidence>
<comment type="subunit">
    <text evidence="11">Component of an histone acetyltransferase complex. Interacts with H3K4me3 and to a lesser extent with H3K4me2.</text>
</comment>
<dbReference type="GO" id="GO:0008270">
    <property type="term" value="F:zinc ion binding"/>
    <property type="evidence" value="ECO:0007669"/>
    <property type="project" value="UniProtKB-KW"/>
</dbReference>
<evidence type="ECO:0000313" key="15">
    <source>
        <dbReference type="Proteomes" id="UP000078237"/>
    </source>
</evidence>
<feature type="site" description="Histone H3K4me3 binding" evidence="8">
    <location>
        <position position="776"/>
    </location>
</feature>
<evidence type="ECO:0000256" key="3">
    <source>
        <dbReference type="ARBA" id="ARBA00022723"/>
    </source>
</evidence>
<feature type="domain" description="PHD-type" evidence="13">
    <location>
        <begin position="751"/>
        <end position="802"/>
    </location>
</feature>
<feature type="binding site" evidence="9">
    <location>
        <position position="767"/>
    </location>
    <ligand>
        <name>Zn(2+)</name>
        <dbReference type="ChEBI" id="CHEBI:29105"/>
        <label>2</label>
    </ligand>
</feature>
<proteinExistence type="inferred from homology"/>
<evidence type="ECO:0000256" key="11">
    <source>
        <dbReference type="RuleBase" id="RU361213"/>
    </source>
</evidence>
<dbReference type="STRING" id="100816.A0A175VUH1"/>
<evidence type="ECO:0000256" key="4">
    <source>
        <dbReference type="ARBA" id="ARBA00022771"/>
    </source>
</evidence>
<feature type="compositionally biased region" description="Low complexity" evidence="12">
    <location>
        <begin position="637"/>
        <end position="658"/>
    </location>
</feature>
<dbReference type="SMART" id="SM01408">
    <property type="entry name" value="ING"/>
    <property type="match status" value="1"/>
</dbReference>
<comment type="similarity">
    <text evidence="2 11">Belongs to the ING family.</text>
</comment>
<keyword evidence="6 11" id="KW-0156">Chromatin regulator</keyword>
<evidence type="ECO:0000256" key="2">
    <source>
        <dbReference type="ARBA" id="ARBA00010210"/>
    </source>
</evidence>
<evidence type="ECO:0000256" key="5">
    <source>
        <dbReference type="ARBA" id="ARBA00022833"/>
    </source>
</evidence>
<name>A0A175VUH1_9PEZI</name>
<evidence type="ECO:0000256" key="7">
    <source>
        <dbReference type="ARBA" id="ARBA00023242"/>
    </source>
</evidence>
<protein>
    <recommendedName>
        <fullName evidence="11">Chromatin modification-related protein</fullName>
    </recommendedName>
</protein>
<dbReference type="GO" id="GO:0033698">
    <property type="term" value="C:Rpd3L complex"/>
    <property type="evidence" value="ECO:0007669"/>
    <property type="project" value="TreeGrafter"/>
</dbReference>
<comment type="domain">
    <text evidence="11">The PHD-type zinc finger mediates the binding to H3K4me3.</text>
</comment>
<dbReference type="InterPro" id="IPR019786">
    <property type="entry name" value="Zinc_finger_PHD-type_CS"/>
</dbReference>
<feature type="region of interest" description="Disordered" evidence="12">
    <location>
        <begin position="266"/>
        <end position="664"/>
    </location>
</feature>
<keyword evidence="5 9" id="KW-0862">Zinc</keyword>
<dbReference type="SMART" id="SM00249">
    <property type="entry name" value="PHD"/>
    <property type="match status" value="1"/>
</dbReference>
<accession>A0A175VUH1</accession>
<keyword evidence="4 10" id="KW-0863">Zinc-finger</keyword>
<dbReference type="PROSITE" id="PS01359">
    <property type="entry name" value="ZF_PHD_1"/>
    <property type="match status" value="1"/>
</dbReference>
<organism evidence="14 15">
    <name type="scientific">Madurella mycetomatis</name>
    <dbReference type="NCBI Taxonomy" id="100816"/>
    <lineage>
        <taxon>Eukaryota</taxon>
        <taxon>Fungi</taxon>
        <taxon>Dikarya</taxon>
        <taxon>Ascomycota</taxon>
        <taxon>Pezizomycotina</taxon>
        <taxon>Sordariomycetes</taxon>
        <taxon>Sordariomycetidae</taxon>
        <taxon>Sordariales</taxon>
        <taxon>Sordariales incertae sedis</taxon>
        <taxon>Madurella</taxon>
    </lineage>
</organism>
<dbReference type="InterPro" id="IPR011011">
    <property type="entry name" value="Znf_FYVE_PHD"/>
</dbReference>
<feature type="compositionally biased region" description="Basic and acidic residues" evidence="12">
    <location>
        <begin position="321"/>
        <end position="330"/>
    </location>
</feature>
<sequence>MVLQLCIIPTNLSSTQNSALRPSPVHYYLLHLDADLSPASSIMRTAKPPAPEGASLSRRAQPVRQTRINPPRTSSLNRASSFASGPAQEQPIDILPGVTHFADAITALPKELVRHFTLLKEVDAKIFAPEAALFQLLHDALNTPAPDLARSLNDASSSVASVSAPMSAPGSTTGAANPPPPPSNDGSAVFDPANIPRRTLFRDTALKIQEMLVSLEEKNHVIATANDALQKQLGRIEELWPHLEGEFSDEAKWGSTTHWAYVENRQAKANDKQAERSRREGAATLSAAAQQLAEEAAARSSDRKQAMAAKKNSKNQAAEADADKAQDTGRKAQGGGKRKPLPDSSAAVGLGITPAPPSGGSAPSKRRKVETAKSNGGTPADRAMSTVFGNNTSKPKTTSPRATPVPENGNKKRKALPTTNAAMSPSVTSSPVTGTFPDPVKVGRDSPVPSAAPPRPASSRVRQNSIHSSTENGRQRPAAVAPNKPNGNSPGTPDLNQQSNGTRTNTDSKAQKETAVPVPSKPHTVKPENDEPVHSAPEAAQNGSGSGGNKKENATAKPSEEREPPKKELTAALAIQPSPVSNAIKTTKSGRASKPSTPALATFAEAASQSSTATTATTTSSRSRPSRNNADAVSTGSTNTTAAASATNATATTTTTAAKRSHKKGASISASAAAAATTLTSTAATTINTTAATATTGTTSAGTADKERDKAPTAGGGSTNSNAKRGETARGAATADVDDEDEDDEQDENEPVYCYCNQVSYGEMVACDGDGCPREWFHLECVGLKVAPKGNAKWYCEDCKKRLKAGGGERR</sequence>
<evidence type="ECO:0000256" key="8">
    <source>
        <dbReference type="PIRSR" id="PIRSR628651-50"/>
    </source>
</evidence>
<dbReference type="Pfam" id="PF12998">
    <property type="entry name" value="ING"/>
    <property type="match status" value="1"/>
</dbReference>
<dbReference type="SUPFAM" id="SSF57903">
    <property type="entry name" value="FYVE/PHD zinc finger"/>
    <property type="match status" value="1"/>
</dbReference>
<dbReference type="EMBL" id="LCTW02000356">
    <property type="protein sequence ID" value="KXX74394.1"/>
    <property type="molecule type" value="Genomic_DNA"/>
</dbReference>
<reference evidence="14 15" key="1">
    <citation type="journal article" date="2016" name="Genome Announc.">
        <title>Genome Sequence of Madurella mycetomatis mm55, Isolated from a Human Mycetoma Case in Sudan.</title>
        <authorList>
            <person name="Smit S."/>
            <person name="Derks M.F."/>
            <person name="Bervoets S."/>
            <person name="Fahal A."/>
            <person name="van Leeuwen W."/>
            <person name="van Belkum A."/>
            <person name="van de Sande W.W."/>
        </authorList>
    </citation>
    <scope>NUCLEOTIDE SEQUENCE [LARGE SCALE GENOMIC DNA]</scope>
    <source>
        <strain evidence="15">mm55</strain>
    </source>
</reference>
<feature type="binding site" evidence="9">
    <location>
        <position position="781"/>
    </location>
    <ligand>
        <name>Zn(2+)</name>
        <dbReference type="ChEBI" id="CHEBI:29105"/>
        <label>1</label>
    </ligand>
</feature>
<dbReference type="CDD" id="cd15505">
    <property type="entry name" value="PHD_ING"/>
    <property type="match status" value="1"/>
</dbReference>
<keyword evidence="15" id="KW-1185">Reference proteome</keyword>
<feature type="binding site" evidence="9">
    <location>
        <position position="772"/>
    </location>
    <ligand>
        <name>Zn(2+)</name>
        <dbReference type="ChEBI" id="CHEBI:29105"/>
        <label>2</label>
    </ligand>
</feature>
<feature type="binding site" evidence="9">
    <location>
        <position position="799"/>
    </location>
    <ligand>
        <name>Zn(2+)</name>
        <dbReference type="ChEBI" id="CHEBI:29105"/>
        <label>2</label>
    </ligand>
</feature>
<feature type="region of interest" description="Disordered" evidence="12">
    <location>
        <begin position="42"/>
        <end position="88"/>
    </location>
</feature>
<evidence type="ECO:0000313" key="14">
    <source>
        <dbReference type="EMBL" id="KXX74394.1"/>
    </source>
</evidence>
<feature type="binding site" evidence="9">
    <location>
        <position position="796"/>
    </location>
    <ligand>
        <name>Zn(2+)</name>
        <dbReference type="ChEBI" id="CHEBI:29105"/>
        <label>2</label>
    </ligand>
</feature>
<evidence type="ECO:0000256" key="9">
    <source>
        <dbReference type="PIRSR" id="PIRSR628651-51"/>
    </source>
</evidence>
<feature type="binding site" evidence="9">
    <location>
        <position position="754"/>
    </location>
    <ligand>
        <name>Zn(2+)</name>
        <dbReference type="ChEBI" id="CHEBI:29105"/>
        <label>1</label>
    </ligand>
</feature>
<feature type="compositionally biased region" description="Basic and acidic residues" evidence="12">
    <location>
        <begin position="549"/>
        <end position="569"/>
    </location>
</feature>
<dbReference type="GO" id="GO:0006355">
    <property type="term" value="P:regulation of DNA-templated transcription"/>
    <property type="evidence" value="ECO:0007669"/>
    <property type="project" value="TreeGrafter"/>
</dbReference>
<dbReference type="PROSITE" id="PS50016">
    <property type="entry name" value="ZF_PHD_2"/>
    <property type="match status" value="1"/>
</dbReference>
<feature type="compositionally biased region" description="Basic and acidic residues" evidence="12">
    <location>
        <begin position="296"/>
        <end position="305"/>
    </location>
</feature>
<dbReference type="InterPro" id="IPR001965">
    <property type="entry name" value="Znf_PHD"/>
</dbReference>
<feature type="compositionally biased region" description="Polar residues" evidence="12">
    <location>
        <begin position="578"/>
        <end position="596"/>
    </location>
</feature>
<feature type="region of interest" description="Disordered" evidence="12">
    <location>
        <begin position="160"/>
        <end position="190"/>
    </location>
</feature>
<feature type="compositionally biased region" description="Acidic residues" evidence="12">
    <location>
        <begin position="736"/>
        <end position="749"/>
    </location>
</feature>
<feature type="compositionally biased region" description="Low complexity" evidence="12">
    <location>
        <begin position="282"/>
        <end position="295"/>
    </location>
</feature>
<evidence type="ECO:0000256" key="6">
    <source>
        <dbReference type="ARBA" id="ARBA00022853"/>
    </source>
</evidence>
<dbReference type="InterPro" id="IPR019787">
    <property type="entry name" value="Znf_PHD-finger"/>
</dbReference>
<feature type="compositionally biased region" description="Basic and acidic residues" evidence="12">
    <location>
        <begin position="266"/>
        <end position="281"/>
    </location>
</feature>
<feature type="region of interest" description="Disordered" evidence="12">
    <location>
        <begin position="696"/>
        <end position="749"/>
    </location>
</feature>